<keyword evidence="7" id="KW-0067">ATP-binding</keyword>
<proteinExistence type="inferred from homology"/>
<evidence type="ECO:0000256" key="6">
    <source>
        <dbReference type="ARBA" id="ARBA00022741"/>
    </source>
</evidence>
<dbReference type="InterPro" id="IPR052038">
    <property type="entry name" value="Type-VII_TA_antitoxin"/>
</dbReference>
<gene>
    <name evidence="11" type="ORF">C4520_04065</name>
</gene>
<organism evidence="11 12">
    <name type="scientific">Abyssobacteria bacterium (strain SURF_5)</name>
    <dbReference type="NCBI Taxonomy" id="2093360"/>
    <lineage>
        <taxon>Bacteria</taxon>
        <taxon>Pseudomonadati</taxon>
        <taxon>Candidatus Hydrogenedentota</taxon>
        <taxon>Candidatus Abyssobacteria</taxon>
    </lineage>
</organism>
<evidence type="ECO:0000259" key="10">
    <source>
        <dbReference type="Pfam" id="PF01909"/>
    </source>
</evidence>
<evidence type="ECO:0000256" key="9">
    <source>
        <dbReference type="ARBA" id="ARBA00038276"/>
    </source>
</evidence>
<dbReference type="CDD" id="cd05403">
    <property type="entry name" value="NT_KNTase_like"/>
    <property type="match status" value="1"/>
</dbReference>
<name>A0A3A4P071_ABYX5</name>
<comment type="cofactor">
    <cofactor evidence="1">
        <name>Mg(2+)</name>
        <dbReference type="ChEBI" id="CHEBI:18420"/>
    </cofactor>
</comment>
<accession>A0A3A4P071</accession>
<keyword evidence="8" id="KW-0460">Magnesium</keyword>
<evidence type="ECO:0000256" key="4">
    <source>
        <dbReference type="ARBA" id="ARBA00022695"/>
    </source>
</evidence>
<evidence type="ECO:0000256" key="1">
    <source>
        <dbReference type="ARBA" id="ARBA00001946"/>
    </source>
</evidence>
<comment type="similarity">
    <text evidence="9">Belongs to the MntA antitoxin family.</text>
</comment>
<evidence type="ECO:0000256" key="5">
    <source>
        <dbReference type="ARBA" id="ARBA00022723"/>
    </source>
</evidence>
<dbReference type="Gene3D" id="3.30.460.10">
    <property type="entry name" value="Beta Polymerase, domain 2"/>
    <property type="match status" value="1"/>
</dbReference>
<evidence type="ECO:0000256" key="2">
    <source>
        <dbReference type="ARBA" id="ARBA00022649"/>
    </source>
</evidence>
<keyword evidence="5" id="KW-0479">Metal-binding</keyword>
<keyword evidence="4" id="KW-0548">Nucleotidyltransferase</keyword>
<evidence type="ECO:0000256" key="7">
    <source>
        <dbReference type="ARBA" id="ARBA00022840"/>
    </source>
</evidence>
<feature type="domain" description="Polymerase nucleotidyl transferase" evidence="10">
    <location>
        <begin position="15"/>
        <end position="93"/>
    </location>
</feature>
<keyword evidence="2" id="KW-1277">Toxin-antitoxin system</keyword>
<evidence type="ECO:0000313" key="12">
    <source>
        <dbReference type="Proteomes" id="UP000265882"/>
    </source>
</evidence>
<keyword evidence="6" id="KW-0547">Nucleotide-binding</keyword>
<evidence type="ECO:0000256" key="8">
    <source>
        <dbReference type="ARBA" id="ARBA00022842"/>
    </source>
</evidence>
<dbReference type="Pfam" id="PF01909">
    <property type="entry name" value="NTP_transf_2"/>
    <property type="match status" value="1"/>
</dbReference>
<comment type="caution">
    <text evidence="11">The sequence shown here is derived from an EMBL/GenBank/DDBJ whole genome shotgun (WGS) entry which is preliminary data.</text>
</comment>
<dbReference type="InterPro" id="IPR043519">
    <property type="entry name" value="NT_sf"/>
</dbReference>
<dbReference type="AlphaFoldDB" id="A0A3A4P071"/>
<sequence length="96" mass="10792">MAIDPLLKEKREEILQIAERHGARNVRVFGSAARGESGPQSDVDLLVDVGPDRTPFFPGGLLADLEELLGRKVDIVTEEALHWYIRERILEEAFPL</sequence>
<evidence type="ECO:0000256" key="3">
    <source>
        <dbReference type="ARBA" id="ARBA00022679"/>
    </source>
</evidence>
<dbReference type="PANTHER" id="PTHR33571:SF12">
    <property type="entry name" value="BSL3053 PROTEIN"/>
    <property type="match status" value="1"/>
</dbReference>
<dbReference type="GO" id="GO:0016779">
    <property type="term" value="F:nucleotidyltransferase activity"/>
    <property type="evidence" value="ECO:0007669"/>
    <property type="project" value="UniProtKB-KW"/>
</dbReference>
<dbReference type="PANTHER" id="PTHR33571">
    <property type="entry name" value="SSL8005 PROTEIN"/>
    <property type="match status" value="1"/>
</dbReference>
<protein>
    <submittedName>
        <fullName evidence="11">DNA polymerase subunit beta</fullName>
    </submittedName>
</protein>
<dbReference type="Proteomes" id="UP000265882">
    <property type="component" value="Unassembled WGS sequence"/>
</dbReference>
<dbReference type="InterPro" id="IPR002934">
    <property type="entry name" value="Polymerase_NTP_transf_dom"/>
</dbReference>
<evidence type="ECO:0000313" key="11">
    <source>
        <dbReference type="EMBL" id="RJP24499.1"/>
    </source>
</evidence>
<reference evidence="11 12" key="1">
    <citation type="journal article" date="2017" name="ISME J.">
        <title>Energy and carbon metabolisms in a deep terrestrial subsurface fluid microbial community.</title>
        <authorList>
            <person name="Momper L."/>
            <person name="Jungbluth S.P."/>
            <person name="Lee M.D."/>
            <person name="Amend J.P."/>
        </authorList>
    </citation>
    <scope>NUCLEOTIDE SEQUENCE [LARGE SCALE GENOMIC DNA]</scope>
    <source>
        <strain evidence="11">SURF_5</strain>
    </source>
</reference>
<keyword evidence="3" id="KW-0808">Transferase</keyword>
<dbReference type="EMBL" id="QZKU01000034">
    <property type="protein sequence ID" value="RJP24499.1"/>
    <property type="molecule type" value="Genomic_DNA"/>
</dbReference>
<dbReference type="GO" id="GO:0046872">
    <property type="term" value="F:metal ion binding"/>
    <property type="evidence" value="ECO:0007669"/>
    <property type="project" value="UniProtKB-KW"/>
</dbReference>
<dbReference type="GO" id="GO:0005524">
    <property type="term" value="F:ATP binding"/>
    <property type="evidence" value="ECO:0007669"/>
    <property type="project" value="UniProtKB-KW"/>
</dbReference>
<dbReference type="SUPFAM" id="SSF81301">
    <property type="entry name" value="Nucleotidyltransferase"/>
    <property type="match status" value="1"/>
</dbReference>